<protein>
    <recommendedName>
        <fullName evidence="3">Protein HRI1</fullName>
    </recommendedName>
</protein>
<evidence type="ECO:0008006" key="3">
    <source>
        <dbReference type="Google" id="ProtNLM"/>
    </source>
</evidence>
<evidence type="ECO:0000313" key="2">
    <source>
        <dbReference type="Proteomes" id="UP001629113"/>
    </source>
</evidence>
<organism evidence="1 2">
    <name type="scientific">Phlyctema vagabunda</name>
    <dbReference type="NCBI Taxonomy" id="108571"/>
    <lineage>
        <taxon>Eukaryota</taxon>
        <taxon>Fungi</taxon>
        <taxon>Dikarya</taxon>
        <taxon>Ascomycota</taxon>
        <taxon>Pezizomycotina</taxon>
        <taxon>Leotiomycetes</taxon>
        <taxon>Helotiales</taxon>
        <taxon>Dermateaceae</taxon>
        <taxon>Phlyctema</taxon>
    </lineage>
</organism>
<proteinExistence type="predicted"/>
<sequence length="261" mass="28847">MTIRLVRGIYDSAVRDQDRKQVGWPSPSPSFPSPLSLIFILILSSFLKMAGLINTRLSLRWVPDEPEELTDTLVFNVGDYFMDLRVLKSDGSVDWGMAGVREILSESPLKCRWNKAIDSLGAAGEADEGVFNRLEDGNDIETGSMPCPHKNDAVTDYEEVWKILPPRSGSDRAWILQSADGKTFLGRVGGSFMAMVQGEKVFSARRQDLHAGGWNPVYAIGEKEVLPAIEKIDTKDEAGWQVGASLQVQGKEYVVRASQAI</sequence>
<dbReference type="InterPro" id="IPR043047">
    <property type="entry name" value="Hri1_N_sf"/>
</dbReference>
<name>A0ABR4PIK2_9HELO</name>
<reference evidence="1 2" key="1">
    <citation type="submission" date="2024-06" db="EMBL/GenBank/DDBJ databases">
        <title>Complete genome of Phlyctema vagabunda strain 19-DSS-EL-015.</title>
        <authorList>
            <person name="Fiorenzani C."/>
        </authorList>
    </citation>
    <scope>NUCLEOTIDE SEQUENCE [LARGE SCALE GENOMIC DNA]</scope>
    <source>
        <strain evidence="1 2">19-DSS-EL-015</strain>
    </source>
</reference>
<accession>A0ABR4PIK2</accession>
<dbReference type="Gene3D" id="2.40.128.320">
    <property type="entry name" value="Protein HRI1, N-terminal domain"/>
    <property type="match status" value="1"/>
</dbReference>
<dbReference type="InterPro" id="IPR031818">
    <property type="entry name" value="Hri1"/>
</dbReference>
<keyword evidence="2" id="KW-1185">Reference proteome</keyword>
<dbReference type="Pfam" id="PF16815">
    <property type="entry name" value="HRI1"/>
    <property type="match status" value="1"/>
</dbReference>
<comment type="caution">
    <text evidence="1">The sequence shown here is derived from an EMBL/GenBank/DDBJ whole genome shotgun (WGS) entry which is preliminary data.</text>
</comment>
<evidence type="ECO:0000313" key="1">
    <source>
        <dbReference type="EMBL" id="KAL3423144.1"/>
    </source>
</evidence>
<gene>
    <name evidence="1" type="ORF">PVAG01_04891</name>
</gene>
<dbReference type="Proteomes" id="UP001629113">
    <property type="component" value="Unassembled WGS sequence"/>
</dbReference>
<dbReference type="EMBL" id="JBFCZG010000004">
    <property type="protein sequence ID" value="KAL3423144.1"/>
    <property type="molecule type" value="Genomic_DNA"/>
</dbReference>